<accession>A0A0E0Q3Z0</accession>
<dbReference type="STRING" id="4529.A0A0E0Q3Z0"/>
<reference evidence="3" key="2">
    <citation type="submission" date="2015-06" db="UniProtKB">
        <authorList>
            <consortium name="EnsemblPlants"/>
        </authorList>
    </citation>
    <scope>IDENTIFICATION</scope>
</reference>
<proteinExistence type="predicted"/>
<dbReference type="Pfam" id="PF02383">
    <property type="entry name" value="Syja_N"/>
    <property type="match status" value="1"/>
</dbReference>
<dbReference type="EnsemblPlants" id="ORUFI07G02630.1">
    <property type="protein sequence ID" value="ORUFI07G02630.1"/>
    <property type="gene ID" value="ORUFI07G02630"/>
</dbReference>
<dbReference type="Gramene" id="ORUFI07G02630.1">
    <property type="protein sequence ID" value="ORUFI07G02630.1"/>
    <property type="gene ID" value="ORUFI07G02630"/>
</dbReference>
<evidence type="ECO:0000313" key="3">
    <source>
        <dbReference type="EnsemblPlants" id="ORUFI07G02630.1"/>
    </source>
</evidence>
<protein>
    <recommendedName>
        <fullName evidence="2">SAC domain-containing protein</fullName>
    </recommendedName>
</protein>
<feature type="domain" description="SAC" evidence="2">
    <location>
        <begin position="127"/>
        <end position="213"/>
    </location>
</feature>
<dbReference type="InterPro" id="IPR002013">
    <property type="entry name" value="SAC_dom"/>
</dbReference>
<dbReference type="OMA" id="MVAGIEM"/>
<dbReference type="PROSITE" id="PS50275">
    <property type="entry name" value="SAC"/>
    <property type="match status" value="1"/>
</dbReference>
<evidence type="ECO:0000256" key="1">
    <source>
        <dbReference type="SAM" id="MobiDB-lite"/>
    </source>
</evidence>
<dbReference type="AlphaFoldDB" id="A0A0E0Q3Z0"/>
<dbReference type="GO" id="GO:0016791">
    <property type="term" value="F:phosphatase activity"/>
    <property type="evidence" value="ECO:0007669"/>
    <property type="project" value="InterPro"/>
</dbReference>
<keyword evidence="4" id="KW-1185">Reference proteome</keyword>
<dbReference type="HOGENOM" id="CLU_112647_0_0_1"/>
<organism evidence="3 4">
    <name type="scientific">Oryza rufipogon</name>
    <name type="common">Brownbeard rice</name>
    <name type="synonym">Asian wild rice</name>
    <dbReference type="NCBI Taxonomy" id="4529"/>
    <lineage>
        <taxon>Eukaryota</taxon>
        <taxon>Viridiplantae</taxon>
        <taxon>Streptophyta</taxon>
        <taxon>Embryophyta</taxon>
        <taxon>Tracheophyta</taxon>
        <taxon>Spermatophyta</taxon>
        <taxon>Magnoliopsida</taxon>
        <taxon>Liliopsida</taxon>
        <taxon>Poales</taxon>
        <taxon>Poaceae</taxon>
        <taxon>BOP clade</taxon>
        <taxon>Oryzoideae</taxon>
        <taxon>Oryzeae</taxon>
        <taxon>Oryzinae</taxon>
        <taxon>Oryza</taxon>
    </lineage>
</organism>
<name>A0A0E0Q3Z0_ORYRU</name>
<reference evidence="4" key="1">
    <citation type="submission" date="2013-06" db="EMBL/GenBank/DDBJ databases">
        <authorList>
            <person name="Zhao Q."/>
        </authorList>
    </citation>
    <scope>NUCLEOTIDE SEQUENCE</scope>
    <source>
        <strain evidence="4">cv. W1943</strain>
    </source>
</reference>
<evidence type="ECO:0000259" key="2">
    <source>
        <dbReference type="PROSITE" id="PS50275"/>
    </source>
</evidence>
<feature type="region of interest" description="Disordered" evidence="1">
    <location>
        <begin position="1"/>
        <end position="64"/>
    </location>
</feature>
<sequence>MGRKFVNLWDHSRRSKPPPPLRRFSSAGGETPDKRRFAGGGAIGGDVEASPAAPTSSASPSLWRIRRGKKLGECGSGEGDEPALGFRCEGKPPITPAAGTRGSRVDPRPDLPRHHLLRKLYKHIKIAADDVETKQIVFQDTQDKMPSNIISVVQCGGSIHLLWSQEAKFSIKPNITIMVAGIEMRHQRRWQSWIGLFKALHIEKIGKAEVVSA</sequence>
<dbReference type="Proteomes" id="UP000008022">
    <property type="component" value="Unassembled WGS sequence"/>
</dbReference>
<feature type="compositionally biased region" description="Low complexity" evidence="1">
    <location>
        <begin position="49"/>
        <end position="61"/>
    </location>
</feature>
<evidence type="ECO:0000313" key="4">
    <source>
        <dbReference type="Proteomes" id="UP000008022"/>
    </source>
</evidence>